<evidence type="ECO:0000256" key="3">
    <source>
        <dbReference type="ARBA" id="ARBA00022448"/>
    </source>
</evidence>
<feature type="domain" description="Type II secretion system protein GspF" evidence="11">
    <location>
        <begin position="272"/>
        <end position="394"/>
    </location>
</feature>
<dbReference type="InterPro" id="IPR042094">
    <property type="entry name" value="T2SS_GspF_sf"/>
</dbReference>
<comment type="subcellular location">
    <subcellularLocation>
        <location evidence="1">Cell inner membrane</location>
        <topology evidence="1">Multi-pass membrane protein</topology>
    </subcellularLocation>
    <subcellularLocation>
        <location evidence="9">Cell membrane</location>
        <topology evidence="9">Multi-pass membrane protein</topology>
    </subcellularLocation>
</comment>
<dbReference type="Gene3D" id="1.20.81.30">
    <property type="entry name" value="Type II secretion system (T2SS), domain F"/>
    <property type="match status" value="2"/>
</dbReference>
<dbReference type="PRINTS" id="PR00812">
    <property type="entry name" value="BCTERIALGSPF"/>
</dbReference>
<evidence type="ECO:0000313" key="12">
    <source>
        <dbReference type="EMBL" id="SDI44090.1"/>
    </source>
</evidence>
<evidence type="ECO:0000256" key="4">
    <source>
        <dbReference type="ARBA" id="ARBA00022475"/>
    </source>
</evidence>
<evidence type="ECO:0000259" key="11">
    <source>
        <dbReference type="Pfam" id="PF00482"/>
    </source>
</evidence>
<evidence type="ECO:0000256" key="8">
    <source>
        <dbReference type="ARBA" id="ARBA00023136"/>
    </source>
</evidence>
<feature type="domain" description="Type II secretion system protein GspF" evidence="11">
    <location>
        <begin position="69"/>
        <end position="192"/>
    </location>
</feature>
<protein>
    <submittedName>
        <fullName evidence="12">Type IV pilus assembly protein PilC</fullName>
    </submittedName>
</protein>
<dbReference type="Proteomes" id="UP000183255">
    <property type="component" value="Unassembled WGS sequence"/>
</dbReference>
<keyword evidence="7 10" id="KW-1133">Transmembrane helix</keyword>
<proteinExistence type="inferred from homology"/>
<dbReference type="AlphaFoldDB" id="A0A1G8KMG8"/>
<name>A0A1G8KMG8_9CLOT</name>
<dbReference type="RefSeq" id="WP_031577899.1">
    <property type="nucleotide sequence ID" value="NZ_FNDZ01000002.1"/>
</dbReference>
<evidence type="ECO:0000256" key="9">
    <source>
        <dbReference type="RuleBase" id="RU003923"/>
    </source>
</evidence>
<evidence type="ECO:0000256" key="10">
    <source>
        <dbReference type="SAM" id="Phobius"/>
    </source>
</evidence>
<dbReference type="InterPro" id="IPR001992">
    <property type="entry name" value="T2SS_GspF/T4SS_PilC_CS"/>
</dbReference>
<feature type="transmembrane region" description="Helical" evidence="10">
    <location>
        <begin position="222"/>
        <end position="241"/>
    </location>
</feature>
<dbReference type="InterPro" id="IPR003004">
    <property type="entry name" value="GspF/PilC"/>
</dbReference>
<dbReference type="EMBL" id="FNDZ01000002">
    <property type="protein sequence ID" value="SDI44090.1"/>
    <property type="molecule type" value="Genomic_DNA"/>
</dbReference>
<dbReference type="Pfam" id="PF00482">
    <property type="entry name" value="T2SSF"/>
    <property type="match status" value="2"/>
</dbReference>
<organism evidence="12 13">
    <name type="scientific">Proteiniclasticum ruminis</name>
    <dbReference type="NCBI Taxonomy" id="398199"/>
    <lineage>
        <taxon>Bacteria</taxon>
        <taxon>Bacillati</taxon>
        <taxon>Bacillota</taxon>
        <taxon>Clostridia</taxon>
        <taxon>Eubacteriales</taxon>
        <taxon>Clostridiaceae</taxon>
        <taxon>Proteiniclasticum</taxon>
    </lineage>
</organism>
<keyword evidence="8 10" id="KW-0472">Membrane</keyword>
<dbReference type="InterPro" id="IPR018076">
    <property type="entry name" value="T2SS_GspF_dom"/>
</dbReference>
<sequence length="402" mass="44453">MALYRYKAIQPDGQEINEVMTAGTIEEVQEKIRDKGLYLIQVKEDVEKKSAGESLSFGGKVTAKQISVFCKQFGTLLKAGVPVASGLDILYRQTENKKLREALEDVYTEVQKGSQVSTAVKNHPKIFPSLMVNMIESGETSGNLDNIMERLAIHYEKESKINSRIKGAMIYPLVLSVLSIVVVIFLITVILPTFTGMFTGSGVELPLPTRILMGLSDAIKNYWYLFIGAIVLFAYLASAYISSPTGRYRFDELKFKLPIVKGSIDKIVTARFTRTLGSLLKSGIPLIEALKLAGSVTGNVVTEERINYIATEVEKGETLGSSLKRTPTFGPMVVSMIQIGEESGSLDQMLDKSADFYEQELEDAIDRLLKLMEPLLIVFMAVIIGFIVIAMALPMFEMVNTV</sequence>
<evidence type="ECO:0000256" key="2">
    <source>
        <dbReference type="ARBA" id="ARBA00005745"/>
    </source>
</evidence>
<evidence type="ECO:0000256" key="1">
    <source>
        <dbReference type="ARBA" id="ARBA00004429"/>
    </source>
</evidence>
<keyword evidence="5" id="KW-0997">Cell inner membrane</keyword>
<dbReference type="FunFam" id="1.20.81.30:FF:000001">
    <property type="entry name" value="Type II secretion system protein F"/>
    <property type="match status" value="2"/>
</dbReference>
<feature type="transmembrane region" description="Helical" evidence="10">
    <location>
        <begin position="170"/>
        <end position="191"/>
    </location>
</feature>
<evidence type="ECO:0000256" key="6">
    <source>
        <dbReference type="ARBA" id="ARBA00022692"/>
    </source>
</evidence>
<comment type="similarity">
    <text evidence="2 9">Belongs to the GSP F family.</text>
</comment>
<keyword evidence="3 9" id="KW-0813">Transport</keyword>
<evidence type="ECO:0000313" key="13">
    <source>
        <dbReference type="Proteomes" id="UP000183255"/>
    </source>
</evidence>
<dbReference type="PANTHER" id="PTHR30012">
    <property type="entry name" value="GENERAL SECRETION PATHWAY PROTEIN"/>
    <property type="match status" value="1"/>
</dbReference>
<accession>A0A1G8KMG8</accession>
<gene>
    <name evidence="12" type="ORF">SAMN05421804_102354</name>
</gene>
<reference evidence="12 13" key="1">
    <citation type="submission" date="2016-10" db="EMBL/GenBank/DDBJ databases">
        <authorList>
            <person name="de Groot N.N."/>
        </authorList>
    </citation>
    <scope>NUCLEOTIDE SEQUENCE [LARGE SCALE GENOMIC DNA]</scope>
    <source>
        <strain evidence="12 13">CGMCC 1.5058</strain>
    </source>
</reference>
<feature type="transmembrane region" description="Helical" evidence="10">
    <location>
        <begin position="375"/>
        <end position="396"/>
    </location>
</feature>
<evidence type="ECO:0000256" key="7">
    <source>
        <dbReference type="ARBA" id="ARBA00022989"/>
    </source>
</evidence>
<dbReference type="GO" id="GO:0005886">
    <property type="term" value="C:plasma membrane"/>
    <property type="evidence" value="ECO:0007669"/>
    <property type="project" value="UniProtKB-SubCell"/>
</dbReference>
<dbReference type="PANTHER" id="PTHR30012:SF0">
    <property type="entry name" value="TYPE II SECRETION SYSTEM PROTEIN F-RELATED"/>
    <property type="match status" value="1"/>
</dbReference>
<dbReference type="PROSITE" id="PS00874">
    <property type="entry name" value="T2SP_F"/>
    <property type="match status" value="1"/>
</dbReference>
<evidence type="ECO:0000256" key="5">
    <source>
        <dbReference type="ARBA" id="ARBA00022519"/>
    </source>
</evidence>
<keyword evidence="6 9" id="KW-0812">Transmembrane</keyword>
<dbReference type="GO" id="GO:0009306">
    <property type="term" value="P:protein secretion"/>
    <property type="evidence" value="ECO:0007669"/>
    <property type="project" value="InterPro"/>
</dbReference>
<keyword evidence="4" id="KW-1003">Cell membrane</keyword>